<proteinExistence type="predicted"/>
<reference evidence="2" key="1">
    <citation type="journal article" date="2020" name="Stud. Mycol.">
        <title>101 Dothideomycetes genomes: a test case for predicting lifestyles and emergence of pathogens.</title>
        <authorList>
            <person name="Haridas S."/>
            <person name="Albert R."/>
            <person name="Binder M."/>
            <person name="Bloem J."/>
            <person name="Labutti K."/>
            <person name="Salamov A."/>
            <person name="Andreopoulos B."/>
            <person name="Baker S."/>
            <person name="Barry K."/>
            <person name="Bills G."/>
            <person name="Bluhm B."/>
            <person name="Cannon C."/>
            <person name="Castanera R."/>
            <person name="Culley D."/>
            <person name="Daum C."/>
            <person name="Ezra D."/>
            <person name="Gonzalez J."/>
            <person name="Henrissat B."/>
            <person name="Kuo A."/>
            <person name="Liang C."/>
            <person name="Lipzen A."/>
            <person name="Lutzoni F."/>
            <person name="Magnuson J."/>
            <person name="Mondo S."/>
            <person name="Nolan M."/>
            <person name="Ohm R."/>
            <person name="Pangilinan J."/>
            <person name="Park H.-J."/>
            <person name="Ramirez L."/>
            <person name="Alfaro M."/>
            <person name="Sun H."/>
            <person name="Tritt A."/>
            <person name="Yoshinaga Y."/>
            <person name="Zwiers L.-H."/>
            <person name="Turgeon B."/>
            <person name="Goodwin S."/>
            <person name="Spatafora J."/>
            <person name="Crous P."/>
            <person name="Grigoriev I."/>
        </authorList>
    </citation>
    <scope>NUCLEOTIDE SEQUENCE</scope>
    <source>
        <strain evidence="2">ATCC 74209</strain>
    </source>
</reference>
<keyword evidence="1" id="KW-0732">Signal</keyword>
<accession>A0A9P4MVP3</accession>
<dbReference type="OrthoDB" id="3933243at2759"/>
<comment type="caution">
    <text evidence="2">The sequence shown here is derived from an EMBL/GenBank/DDBJ whole genome shotgun (WGS) entry which is preliminary data.</text>
</comment>
<organism evidence="2 3">
    <name type="scientific">Delitschia confertaspora ATCC 74209</name>
    <dbReference type="NCBI Taxonomy" id="1513339"/>
    <lineage>
        <taxon>Eukaryota</taxon>
        <taxon>Fungi</taxon>
        <taxon>Dikarya</taxon>
        <taxon>Ascomycota</taxon>
        <taxon>Pezizomycotina</taxon>
        <taxon>Dothideomycetes</taxon>
        <taxon>Pleosporomycetidae</taxon>
        <taxon>Pleosporales</taxon>
        <taxon>Delitschiaceae</taxon>
        <taxon>Delitschia</taxon>
    </lineage>
</organism>
<protein>
    <submittedName>
        <fullName evidence="2">Uncharacterized protein</fullName>
    </submittedName>
</protein>
<evidence type="ECO:0000313" key="3">
    <source>
        <dbReference type="Proteomes" id="UP000799536"/>
    </source>
</evidence>
<name>A0A9P4MVP3_9PLEO</name>
<dbReference type="EMBL" id="ML993866">
    <property type="protein sequence ID" value="KAF2204906.1"/>
    <property type="molecule type" value="Genomic_DNA"/>
</dbReference>
<feature type="chain" id="PRO_5040238577" evidence="1">
    <location>
        <begin position="25"/>
        <end position="349"/>
    </location>
</feature>
<keyword evidence="3" id="KW-1185">Reference proteome</keyword>
<dbReference type="AlphaFoldDB" id="A0A9P4MVP3"/>
<sequence>MIVQTSRLILALATGFAAAGPIQARYPEPLPAYERDLGAFSNLFSKDKNQVNDNNNNNNNLNGVLNLENNGRNANDGRGYNFGRAFNDFNNQEQFIQIQEQTIQIASDGRGGQQVQQQEQNVQIVDNGNGVQQIQQEEQNVQIVDNGRGVQQAIIEQSKQVLVADQRNARFNDLFRQSSFRGRKNDVSTVMLVVQKIQVSVDDGRGNVLQREVFAQSAVVANRGRRSTETVLVSDERQLIATQILNNDRNNNNRNDFNRATATAASVEALATGLVNGTAVATTAEAQAATRTNNVALFDKAPTWSKVEQDPAATMAAQMQAELEALLSGSDVEERNREEEAVLKVLKNA</sequence>
<dbReference type="Proteomes" id="UP000799536">
    <property type="component" value="Unassembled WGS sequence"/>
</dbReference>
<feature type="signal peptide" evidence="1">
    <location>
        <begin position="1"/>
        <end position="24"/>
    </location>
</feature>
<evidence type="ECO:0000256" key="1">
    <source>
        <dbReference type="SAM" id="SignalP"/>
    </source>
</evidence>
<gene>
    <name evidence="2" type="ORF">GQ43DRAFT_468681</name>
</gene>
<evidence type="ECO:0000313" key="2">
    <source>
        <dbReference type="EMBL" id="KAF2204906.1"/>
    </source>
</evidence>